<dbReference type="Proteomes" id="UP001233999">
    <property type="component" value="Unassembled WGS sequence"/>
</dbReference>
<sequence>APNPVPRSVGPRHHTLVQSYSPCHVVRREGSINSNVVINVSLTSSYKTTLAQLPHSSHSLSDLKHNSIEFFAASYL</sequence>
<organism evidence="1 2">
    <name type="scientific">Diploptera punctata</name>
    <name type="common">Pacific beetle cockroach</name>
    <dbReference type="NCBI Taxonomy" id="6984"/>
    <lineage>
        <taxon>Eukaryota</taxon>
        <taxon>Metazoa</taxon>
        <taxon>Ecdysozoa</taxon>
        <taxon>Arthropoda</taxon>
        <taxon>Hexapoda</taxon>
        <taxon>Insecta</taxon>
        <taxon>Pterygota</taxon>
        <taxon>Neoptera</taxon>
        <taxon>Polyneoptera</taxon>
        <taxon>Dictyoptera</taxon>
        <taxon>Blattodea</taxon>
        <taxon>Blaberoidea</taxon>
        <taxon>Blaberidae</taxon>
        <taxon>Diplopterinae</taxon>
        <taxon>Diploptera</taxon>
    </lineage>
</organism>
<reference evidence="1" key="1">
    <citation type="journal article" date="2023" name="IScience">
        <title>Live-bearing cockroach genome reveals convergent evolutionary mechanisms linked to viviparity in insects and beyond.</title>
        <authorList>
            <person name="Fouks B."/>
            <person name="Harrison M.C."/>
            <person name="Mikhailova A.A."/>
            <person name="Marchal E."/>
            <person name="English S."/>
            <person name="Carruthers M."/>
            <person name="Jennings E.C."/>
            <person name="Chiamaka E.L."/>
            <person name="Frigard R.A."/>
            <person name="Pippel M."/>
            <person name="Attardo G.M."/>
            <person name="Benoit J.B."/>
            <person name="Bornberg-Bauer E."/>
            <person name="Tobe S.S."/>
        </authorList>
    </citation>
    <scope>NUCLEOTIDE SEQUENCE</scope>
    <source>
        <strain evidence="1">Stay&amp;Tobe</strain>
    </source>
</reference>
<dbReference type="AlphaFoldDB" id="A0AAD7ZUV4"/>
<feature type="non-terminal residue" evidence="1">
    <location>
        <position position="76"/>
    </location>
</feature>
<evidence type="ECO:0000313" key="1">
    <source>
        <dbReference type="EMBL" id="KAJ9587345.1"/>
    </source>
</evidence>
<evidence type="ECO:0000313" key="2">
    <source>
        <dbReference type="Proteomes" id="UP001233999"/>
    </source>
</evidence>
<accession>A0AAD7ZUV4</accession>
<keyword evidence="2" id="KW-1185">Reference proteome</keyword>
<proteinExistence type="predicted"/>
<comment type="caution">
    <text evidence="1">The sequence shown here is derived from an EMBL/GenBank/DDBJ whole genome shotgun (WGS) entry which is preliminary data.</text>
</comment>
<name>A0AAD7ZUV4_DIPPU</name>
<gene>
    <name evidence="1" type="ORF">L9F63_019127</name>
</gene>
<feature type="non-terminal residue" evidence="1">
    <location>
        <position position="1"/>
    </location>
</feature>
<protein>
    <submittedName>
        <fullName evidence="1">Uncharacterized protein</fullName>
    </submittedName>
</protein>
<dbReference type="EMBL" id="JASPKZ010006448">
    <property type="protein sequence ID" value="KAJ9587345.1"/>
    <property type="molecule type" value="Genomic_DNA"/>
</dbReference>
<reference evidence="1" key="2">
    <citation type="submission" date="2023-05" db="EMBL/GenBank/DDBJ databases">
        <authorList>
            <person name="Fouks B."/>
        </authorList>
    </citation>
    <scope>NUCLEOTIDE SEQUENCE</scope>
    <source>
        <strain evidence="1">Stay&amp;Tobe</strain>
        <tissue evidence="1">Testes</tissue>
    </source>
</reference>